<dbReference type="InterPro" id="IPR009044">
    <property type="entry name" value="ssDNA-bd_transcriptional_reg"/>
</dbReference>
<name>A0A0D2LK05_9CHLO</name>
<comment type="similarity">
    <text evidence="1">Belongs to the Whirly family.</text>
</comment>
<proteinExistence type="inferred from homology"/>
<dbReference type="KEGG" id="mng:MNEG_1261"/>
<protein>
    <submittedName>
        <fullName evidence="3">Transcription factor</fullName>
    </submittedName>
</protein>
<reference evidence="3 4" key="1">
    <citation type="journal article" date="2013" name="BMC Genomics">
        <title>Reconstruction of the lipid metabolism for the microalga Monoraphidium neglectum from its genome sequence reveals characteristics suitable for biofuel production.</title>
        <authorList>
            <person name="Bogen C."/>
            <person name="Al-Dilaimi A."/>
            <person name="Albersmeier A."/>
            <person name="Wichmann J."/>
            <person name="Grundmann M."/>
            <person name="Rupp O."/>
            <person name="Lauersen K.J."/>
            <person name="Blifernez-Klassen O."/>
            <person name="Kalinowski J."/>
            <person name="Goesmann A."/>
            <person name="Mussgnug J.H."/>
            <person name="Kruse O."/>
        </authorList>
    </citation>
    <scope>NUCLEOTIDE SEQUENCE [LARGE SCALE GENOMIC DNA]</scope>
    <source>
        <strain evidence="3 4">SAG 48.87</strain>
    </source>
</reference>
<dbReference type="Pfam" id="PF08536">
    <property type="entry name" value="Whirly"/>
    <property type="match status" value="1"/>
</dbReference>
<dbReference type="RefSeq" id="XP_013905703.1">
    <property type="nucleotide sequence ID" value="XM_014050249.1"/>
</dbReference>
<dbReference type="STRING" id="145388.A0A0D2LK05"/>
<dbReference type="AlphaFoldDB" id="A0A0D2LK05"/>
<evidence type="ECO:0000256" key="2">
    <source>
        <dbReference type="ARBA" id="ARBA00022946"/>
    </source>
</evidence>
<dbReference type="GO" id="GO:0006355">
    <property type="term" value="P:regulation of DNA-templated transcription"/>
    <property type="evidence" value="ECO:0007669"/>
    <property type="project" value="InterPro"/>
</dbReference>
<evidence type="ECO:0000256" key="1">
    <source>
        <dbReference type="ARBA" id="ARBA00006061"/>
    </source>
</evidence>
<dbReference type="EMBL" id="KK100342">
    <property type="protein sequence ID" value="KIZ06684.1"/>
    <property type="molecule type" value="Genomic_DNA"/>
</dbReference>
<accession>A0A0D2LK05</accession>
<dbReference type="PANTHER" id="PTHR31745">
    <property type="entry name" value="SINGLE-STRANDED DNA-BINDING PROTEIN WHY2, MITOCHONDRIAL"/>
    <property type="match status" value="1"/>
</dbReference>
<sequence>MAVKFLKPTWVPANSPGGGFTMDRVGKVLLEFAAASGERQYSWDNKISLAMSATELGQIFADPNQEHSFYHDPNIMDASSRGAVSKALRWSLAPDGKAYFISASIGGTSATKANITVPLTRAEYYVFESVGA</sequence>
<dbReference type="SUPFAM" id="SSF54447">
    <property type="entry name" value="ssDNA-binding transcriptional regulator domain"/>
    <property type="match status" value="1"/>
</dbReference>
<dbReference type="GO" id="GO:0003697">
    <property type="term" value="F:single-stranded DNA binding"/>
    <property type="evidence" value="ECO:0007669"/>
    <property type="project" value="InterPro"/>
</dbReference>
<dbReference type="OrthoDB" id="511009at2759"/>
<evidence type="ECO:0000313" key="4">
    <source>
        <dbReference type="Proteomes" id="UP000054498"/>
    </source>
</evidence>
<dbReference type="InterPro" id="IPR013742">
    <property type="entry name" value="Whirly"/>
</dbReference>
<keyword evidence="4" id="KW-1185">Reference proteome</keyword>
<dbReference type="GO" id="GO:0006952">
    <property type="term" value="P:defense response"/>
    <property type="evidence" value="ECO:0007669"/>
    <property type="project" value="InterPro"/>
</dbReference>
<organism evidence="3 4">
    <name type="scientific">Monoraphidium neglectum</name>
    <dbReference type="NCBI Taxonomy" id="145388"/>
    <lineage>
        <taxon>Eukaryota</taxon>
        <taxon>Viridiplantae</taxon>
        <taxon>Chlorophyta</taxon>
        <taxon>core chlorophytes</taxon>
        <taxon>Chlorophyceae</taxon>
        <taxon>CS clade</taxon>
        <taxon>Sphaeropleales</taxon>
        <taxon>Selenastraceae</taxon>
        <taxon>Monoraphidium</taxon>
    </lineage>
</organism>
<keyword evidence="2" id="KW-0809">Transit peptide</keyword>
<gene>
    <name evidence="3" type="ORF">MNEG_1261</name>
</gene>
<dbReference type="Gene3D" id="2.30.31.10">
    <property type="entry name" value="Transcriptional Coactivator Pc4, Chain A"/>
    <property type="match status" value="1"/>
</dbReference>
<dbReference type="Proteomes" id="UP000054498">
    <property type="component" value="Unassembled WGS sequence"/>
</dbReference>
<evidence type="ECO:0000313" key="3">
    <source>
        <dbReference type="EMBL" id="KIZ06684.1"/>
    </source>
</evidence>
<dbReference type="PANTHER" id="PTHR31745:SF1">
    <property type="entry name" value="SINGLE-STRANDED DNA-BINDING PROTEIN WHY2, MITOCHONDRIAL"/>
    <property type="match status" value="1"/>
</dbReference>
<dbReference type="GeneID" id="25729989"/>